<evidence type="ECO:0000256" key="2">
    <source>
        <dbReference type="SAM" id="MobiDB-lite"/>
    </source>
</evidence>
<feature type="region of interest" description="Disordered" evidence="2">
    <location>
        <begin position="1"/>
        <end position="58"/>
    </location>
</feature>
<protein>
    <recommendedName>
        <fullName evidence="3">t-SNARE coiled-coil homology domain-containing protein</fullName>
    </recommendedName>
</protein>
<evidence type="ECO:0000259" key="3">
    <source>
        <dbReference type="PROSITE" id="PS50192"/>
    </source>
</evidence>
<dbReference type="GO" id="GO:0005886">
    <property type="term" value="C:plasma membrane"/>
    <property type="evidence" value="ECO:0007669"/>
    <property type="project" value="TreeGrafter"/>
</dbReference>
<name>A0A8J2K1Q4_9HEXA</name>
<dbReference type="SMART" id="SM00397">
    <property type="entry name" value="t_SNARE"/>
    <property type="match status" value="1"/>
</dbReference>
<comment type="caution">
    <text evidence="4">The sequence shown here is derived from an EMBL/GenBank/DDBJ whole genome shotgun (WGS) entry which is preliminary data.</text>
</comment>
<dbReference type="OrthoDB" id="19261at2759"/>
<evidence type="ECO:0000256" key="1">
    <source>
        <dbReference type="ARBA" id="ARBA00009480"/>
    </source>
</evidence>
<reference evidence="4" key="1">
    <citation type="submission" date="2021-06" db="EMBL/GenBank/DDBJ databases">
        <authorList>
            <person name="Hodson N. C."/>
            <person name="Mongue J. A."/>
            <person name="Jaron S. K."/>
        </authorList>
    </citation>
    <scope>NUCLEOTIDE SEQUENCE</scope>
</reference>
<gene>
    <name evidence="4" type="ORF">AFUS01_LOCUS19125</name>
</gene>
<feature type="domain" description="T-SNARE coiled-coil homology" evidence="3">
    <location>
        <begin position="50"/>
        <end position="112"/>
    </location>
</feature>
<evidence type="ECO:0000313" key="4">
    <source>
        <dbReference type="EMBL" id="CAG7730482.1"/>
    </source>
</evidence>
<dbReference type="PANTHER" id="PTHR19305">
    <property type="entry name" value="SYNAPTOSOMAL ASSOCIATED PROTEIN"/>
    <property type="match status" value="1"/>
</dbReference>
<keyword evidence="5" id="KW-1185">Reference proteome</keyword>
<dbReference type="AlphaFoldDB" id="A0A8J2K1Q4"/>
<comment type="similarity">
    <text evidence="1">Belongs to the SNAP-25 family.</text>
</comment>
<evidence type="ECO:0000313" key="5">
    <source>
        <dbReference type="Proteomes" id="UP000708208"/>
    </source>
</evidence>
<organism evidence="4 5">
    <name type="scientific">Allacma fusca</name>
    <dbReference type="NCBI Taxonomy" id="39272"/>
    <lineage>
        <taxon>Eukaryota</taxon>
        <taxon>Metazoa</taxon>
        <taxon>Ecdysozoa</taxon>
        <taxon>Arthropoda</taxon>
        <taxon>Hexapoda</taxon>
        <taxon>Collembola</taxon>
        <taxon>Symphypleona</taxon>
        <taxon>Sminthuridae</taxon>
        <taxon>Allacma</taxon>
    </lineage>
</organism>
<dbReference type="InterPro" id="IPR000727">
    <property type="entry name" value="T_SNARE_dom"/>
</dbReference>
<sequence length="115" mass="12674">KSGCSRHSVDKSDDTNAVQKLPGEGTNLETEQSQSSSGGGGMQIARKTNDAKEDEIEENLDMTQRSLENLRTIAIGMGDVIDRQNDQIDRLNLKTQDNNLRVSEANKQTEALLKK</sequence>
<proteinExistence type="inferred from homology"/>
<dbReference type="EMBL" id="CAJVCH010195227">
    <property type="protein sequence ID" value="CAG7730482.1"/>
    <property type="molecule type" value="Genomic_DNA"/>
</dbReference>
<feature type="non-terminal residue" evidence="4">
    <location>
        <position position="1"/>
    </location>
</feature>
<accession>A0A8J2K1Q4</accession>
<dbReference type="Proteomes" id="UP000708208">
    <property type="component" value="Unassembled WGS sequence"/>
</dbReference>
<dbReference type="PROSITE" id="PS50192">
    <property type="entry name" value="T_SNARE"/>
    <property type="match status" value="1"/>
</dbReference>
<dbReference type="PANTHER" id="PTHR19305:SF9">
    <property type="entry name" value="SYNAPTOSOMAL-ASSOCIATED PROTEIN 29"/>
    <property type="match status" value="1"/>
</dbReference>